<feature type="region of interest" description="Disordered" evidence="1">
    <location>
        <begin position="368"/>
        <end position="398"/>
    </location>
</feature>
<evidence type="ECO:0000256" key="1">
    <source>
        <dbReference type="SAM" id="MobiDB-lite"/>
    </source>
</evidence>
<protein>
    <submittedName>
        <fullName evidence="2">Uncharacterized protein</fullName>
    </submittedName>
</protein>
<name>A0A6J8B7Z1_MYTCO</name>
<reference evidence="2 3" key="1">
    <citation type="submission" date="2020-06" db="EMBL/GenBank/DDBJ databases">
        <authorList>
            <person name="Li R."/>
            <person name="Bekaert M."/>
        </authorList>
    </citation>
    <scope>NUCLEOTIDE SEQUENCE [LARGE SCALE GENOMIC DNA]</scope>
    <source>
        <strain evidence="3">wild</strain>
    </source>
</reference>
<sequence>METPRIIWRSSTRAPRSVETQELRFHHSHDSSGCTLWEEGRRPEFSEVYAFITQELPEYGVVGAVNGLETKCSWGWQSKPSQCADGAEMVVNANDVAERERCVPSLVSHRDASAPSYMAASIPRSGSSHQPEYPVRRTFSGVNEDVWNEFLQYFENIAELNSWDPEKSRRTWQNDELKEVKDAAEYVNPDEETYASAFTKCPFSQSSEQGFSAALDEAHEMEMNLITKKENVLNTFIQSSLAALTYYLPYRAETLHNLKTNLFLENDMPHHTKHTTPYVEFKESNIQEYFCHLRQSFLFSTGDRQILHHIFTDNDAIAEQTDSLMKYIQFGQEDLANYSRLEKNRSCKELEETGKDWLRFSLDREGGMKQRRERKNNINNNDSVEIQIEEDNTRGDDQ</sequence>
<dbReference type="AlphaFoldDB" id="A0A6J8B7Z1"/>
<keyword evidence="3" id="KW-1185">Reference proteome</keyword>
<evidence type="ECO:0000313" key="3">
    <source>
        <dbReference type="Proteomes" id="UP000507470"/>
    </source>
</evidence>
<organism evidence="2 3">
    <name type="scientific">Mytilus coruscus</name>
    <name type="common">Sea mussel</name>
    <dbReference type="NCBI Taxonomy" id="42192"/>
    <lineage>
        <taxon>Eukaryota</taxon>
        <taxon>Metazoa</taxon>
        <taxon>Spiralia</taxon>
        <taxon>Lophotrochozoa</taxon>
        <taxon>Mollusca</taxon>
        <taxon>Bivalvia</taxon>
        <taxon>Autobranchia</taxon>
        <taxon>Pteriomorphia</taxon>
        <taxon>Mytilida</taxon>
        <taxon>Mytiloidea</taxon>
        <taxon>Mytilidae</taxon>
        <taxon>Mytilinae</taxon>
        <taxon>Mytilus</taxon>
    </lineage>
</organism>
<accession>A0A6J8B7Z1</accession>
<dbReference type="EMBL" id="CACVKT020002620">
    <property type="protein sequence ID" value="CAC5379114.1"/>
    <property type="molecule type" value="Genomic_DNA"/>
</dbReference>
<gene>
    <name evidence="2" type="ORF">MCOR_15207</name>
</gene>
<proteinExistence type="predicted"/>
<dbReference type="OrthoDB" id="10547825at2759"/>
<evidence type="ECO:0000313" key="2">
    <source>
        <dbReference type="EMBL" id="CAC5379114.1"/>
    </source>
</evidence>
<dbReference type="Proteomes" id="UP000507470">
    <property type="component" value="Unassembled WGS sequence"/>
</dbReference>